<evidence type="ECO:0000313" key="2">
    <source>
        <dbReference type="EMBL" id="KAK8942492.1"/>
    </source>
</evidence>
<dbReference type="AlphaFoldDB" id="A0AAP0BJW5"/>
<feature type="compositionally biased region" description="Pro residues" evidence="1">
    <location>
        <begin position="11"/>
        <end position="21"/>
    </location>
</feature>
<reference evidence="2 3" key="1">
    <citation type="journal article" date="2022" name="Nat. Plants">
        <title>Genomes of leafy and leafless Platanthera orchids illuminate the evolution of mycoheterotrophy.</title>
        <authorList>
            <person name="Li M.H."/>
            <person name="Liu K.W."/>
            <person name="Li Z."/>
            <person name="Lu H.C."/>
            <person name="Ye Q.L."/>
            <person name="Zhang D."/>
            <person name="Wang J.Y."/>
            <person name="Li Y.F."/>
            <person name="Zhong Z.M."/>
            <person name="Liu X."/>
            <person name="Yu X."/>
            <person name="Liu D.K."/>
            <person name="Tu X.D."/>
            <person name="Liu B."/>
            <person name="Hao Y."/>
            <person name="Liao X.Y."/>
            <person name="Jiang Y.T."/>
            <person name="Sun W.H."/>
            <person name="Chen J."/>
            <person name="Chen Y.Q."/>
            <person name="Ai Y."/>
            <person name="Zhai J.W."/>
            <person name="Wu S.S."/>
            <person name="Zhou Z."/>
            <person name="Hsiao Y.Y."/>
            <person name="Wu W.L."/>
            <person name="Chen Y.Y."/>
            <person name="Lin Y.F."/>
            <person name="Hsu J.L."/>
            <person name="Li C.Y."/>
            <person name="Wang Z.W."/>
            <person name="Zhao X."/>
            <person name="Zhong W.Y."/>
            <person name="Ma X.K."/>
            <person name="Ma L."/>
            <person name="Huang J."/>
            <person name="Chen G.Z."/>
            <person name="Huang M.Z."/>
            <person name="Huang L."/>
            <person name="Peng D.H."/>
            <person name="Luo Y.B."/>
            <person name="Zou S.Q."/>
            <person name="Chen S.P."/>
            <person name="Lan S."/>
            <person name="Tsai W.C."/>
            <person name="Van de Peer Y."/>
            <person name="Liu Z.J."/>
        </authorList>
    </citation>
    <scope>NUCLEOTIDE SEQUENCE [LARGE SCALE GENOMIC DNA]</scope>
    <source>
        <strain evidence="2">Lor287</strain>
    </source>
</reference>
<comment type="caution">
    <text evidence="2">The sequence shown here is derived from an EMBL/GenBank/DDBJ whole genome shotgun (WGS) entry which is preliminary data.</text>
</comment>
<sequence length="95" mass="10534">MAATVRWQPARNPPSGLPDPGEPVRGGLTASRQSQCRRCHAREILNWSAVGIPPREPADFSPAPAFRGPQFAQSMHLQSRFAPFQVNRRLQISAF</sequence>
<feature type="region of interest" description="Disordered" evidence="1">
    <location>
        <begin position="1"/>
        <end position="33"/>
    </location>
</feature>
<keyword evidence="3" id="KW-1185">Reference proteome</keyword>
<dbReference type="Proteomes" id="UP001418222">
    <property type="component" value="Unassembled WGS sequence"/>
</dbReference>
<evidence type="ECO:0000313" key="3">
    <source>
        <dbReference type="Proteomes" id="UP001418222"/>
    </source>
</evidence>
<dbReference type="EMBL" id="JBBWWQ010000007">
    <property type="protein sequence ID" value="KAK8942492.1"/>
    <property type="molecule type" value="Genomic_DNA"/>
</dbReference>
<organism evidence="2 3">
    <name type="scientific">Platanthera zijinensis</name>
    <dbReference type="NCBI Taxonomy" id="2320716"/>
    <lineage>
        <taxon>Eukaryota</taxon>
        <taxon>Viridiplantae</taxon>
        <taxon>Streptophyta</taxon>
        <taxon>Embryophyta</taxon>
        <taxon>Tracheophyta</taxon>
        <taxon>Spermatophyta</taxon>
        <taxon>Magnoliopsida</taxon>
        <taxon>Liliopsida</taxon>
        <taxon>Asparagales</taxon>
        <taxon>Orchidaceae</taxon>
        <taxon>Orchidoideae</taxon>
        <taxon>Orchideae</taxon>
        <taxon>Orchidinae</taxon>
        <taxon>Platanthera</taxon>
    </lineage>
</organism>
<protein>
    <submittedName>
        <fullName evidence="2">Uncharacterized protein</fullName>
    </submittedName>
</protein>
<proteinExistence type="predicted"/>
<name>A0AAP0BJW5_9ASPA</name>
<accession>A0AAP0BJW5</accession>
<evidence type="ECO:0000256" key="1">
    <source>
        <dbReference type="SAM" id="MobiDB-lite"/>
    </source>
</evidence>
<gene>
    <name evidence="2" type="ORF">KSP39_PZI009432</name>
</gene>